<dbReference type="Proteomes" id="UP001501414">
    <property type="component" value="Unassembled WGS sequence"/>
</dbReference>
<organism evidence="2 3">
    <name type="scientific">Pseudonocardia kongjuensis</name>
    <dbReference type="NCBI Taxonomy" id="102227"/>
    <lineage>
        <taxon>Bacteria</taxon>
        <taxon>Bacillati</taxon>
        <taxon>Actinomycetota</taxon>
        <taxon>Actinomycetes</taxon>
        <taxon>Pseudonocardiales</taxon>
        <taxon>Pseudonocardiaceae</taxon>
        <taxon>Pseudonocardia</taxon>
    </lineage>
</organism>
<dbReference type="InterPro" id="IPR035965">
    <property type="entry name" value="PAS-like_dom_sf"/>
</dbReference>
<dbReference type="EMBL" id="BAAAJK010000030">
    <property type="protein sequence ID" value="GAA1395397.1"/>
    <property type="molecule type" value="Genomic_DNA"/>
</dbReference>
<protein>
    <recommendedName>
        <fullName evidence="1">ANTAR domain-containing protein</fullName>
    </recommendedName>
</protein>
<dbReference type="PROSITE" id="PS50921">
    <property type="entry name" value="ANTAR"/>
    <property type="match status" value="1"/>
</dbReference>
<dbReference type="InterPro" id="IPR011006">
    <property type="entry name" value="CheY-like_superfamily"/>
</dbReference>
<dbReference type="SUPFAM" id="SSF52172">
    <property type="entry name" value="CheY-like"/>
    <property type="match status" value="1"/>
</dbReference>
<dbReference type="SMART" id="SM01012">
    <property type="entry name" value="ANTAR"/>
    <property type="match status" value="1"/>
</dbReference>
<comment type="caution">
    <text evidence="2">The sequence shown here is derived from an EMBL/GenBank/DDBJ whole genome shotgun (WGS) entry which is preliminary data.</text>
</comment>
<dbReference type="Gene3D" id="3.30.450.20">
    <property type="entry name" value="PAS domain"/>
    <property type="match status" value="1"/>
</dbReference>
<dbReference type="SUPFAM" id="SSF55785">
    <property type="entry name" value="PYP-like sensor domain (PAS domain)"/>
    <property type="match status" value="1"/>
</dbReference>
<feature type="domain" description="ANTAR" evidence="1">
    <location>
        <begin position="157"/>
        <end position="218"/>
    </location>
</feature>
<dbReference type="InterPro" id="IPR005561">
    <property type="entry name" value="ANTAR"/>
</dbReference>
<sequence length="223" mass="23944">MSTGVSGRRVLHGCRDDPAFRATRSAYLILDRDLCIVAANPAYCDATLRAPGELTEQLMFEAFPDNPDLPGADGVANLTASLERVLRHGRRDPMPVQRYDVPGPSGTTGFVERVWLPVNSPLRCPDGQVIGILHHVENVTGLLTGGAGDGSGAVALARALDAENAVLRARFDRHTSIEQAKGMLMAQRRCTADEAFGLLRTISHETNTKLYAVADALLAELDG</sequence>
<evidence type="ECO:0000313" key="3">
    <source>
        <dbReference type="Proteomes" id="UP001501414"/>
    </source>
</evidence>
<dbReference type="Pfam" id="PF03861">
    <property type="entry name" value="ANTAR"/>
    <property type="match status" value="1"/>
</dbReference>
<evidence type="ECO:0000313" key="2">
    <source>
        <dbReference type="EMBL" id="GAA1395397.1"/>
    </source>
</evidence>
<proteinExistence type="predicted"/>
<name>A0ABP4ISF8_9PSEU</name>
<gene>
    <name evidence="2" type="ORF">GCM10009613_44990</name>
</gene>
<accession>A0ABP4ISF8</accession>
<evidence type="ECO:0000259" key="1">
    <source>
        <dbReference type="PROSITE" id="PS50921"/>
    </source>
</evidence>
<reference evidence="3" key="1">
    <citation type="journal article" date="2019" name="Int. J. Syst. Evol. Microbiol.">
        <title>The Global Catalogue of Microorganisms (GCM) 10K type strain sequencing project: providing services to taxonomists for standard genome sequencing and annotation.</title>
        <authorList>
            <consortium name="The Broad Institute Genomics Platform"/>
            <consortium name="The Broad Institute Genome Sequencing Center for Infectious Disease"/>
            <person name="Wu L."/>
            <person name="Ma J."/>
        </authorList>
    </citation>
    <scope>NUCLEOTIDE SEQUENCE [LARGE SCALE GENOMIC DNA]</scope>
    <source>
        <strain evidence="3">JCM 11896</strain>
    </source>
</reference>
<dbReference type="CDD" id="cd00130">
    <property type="entry name" value="PAS"/>
    <property type="match status" value="1"/>
</dbReference>
<dbReference type="Pfam" id="PF08448">
    <property type="entry name" value="PAS_4"/>
    <property type="match status" value="1"/>
</dbReference>
<dbReference type="InterPro" id="IPR036388">
    <property type="entry name" value="WH-like_DNA-bd_sf"/>
</dbReference>
<dbReference type="Gene3D" id="1.10.10.10">
    <property type="entry name" value="Winged helix-like DNA-binding domain superfamily/Winged helix DNA-binding domain"/>
    <property type="match status" value="1"/>
</dbReference>
<keyword evidence="3" id="KW-1185">Reference proteome</keyword>
<dbReference type="InterPro" id="IPR013656">
    <property type="entry name" value="PAS_4"/>
</dbReference>
<dbReference type="InterPro" id="IPR000014">
    <property type="entry name" value="PAS"/>
</dbReference>
<dbReference type="RefSeq" id="WP_344025710.1">
    <property type="nucleotide sequence ID" value="NZ_BAAAJK010000030.1"/>
</dbReference>